<dbReference type="PANTHER" id="PTHR38104:SF1">
    <property type="entry name" value="ANTI-SIGMA-E FACTOR RSEA"/>
    <property type="match status" value="1"/>
</dbReference>
<dbReference type="InterPro" id="IPR005572">
    <property type="entry name" value="Anti-sigma_E_RseA_N"/>
</dbReference>
<keyword evidence="11" id="KW-1185">Reference proteome</keyword>
<keyword evidence="7" id="KW-0997">Cell inner membrane</keyword>
<dbReference type="Pfam" id="PF03872">
    <property type="entry name" value="RseA_N"/>
    <property type="match status" value="1"/>
</dbReference>
<keyword evidence="3 7" id="KW-1003">Cell membrane</keyword>
<evidence type="ECO:0000313" key="10">
    <source>
        <dbReference type="EMBL" id="MXR68036.1"/>
    </source>
</evidence>
<dbReference type="EMBL" id="WRPA01000003">
    <property type="protein sequence ID" value="MXR68036.1"/>
    <property type="molecule type" value="Genomic_DNA"/>
</dbReference>
<reference evidence="10 11" key="1">
    <citation type="submission" date="2019-12" db="EMBL/GenBank/DDBJ databases">
        <title>Shewanella insulae sp. nov., isolated from a tidal flat.</title>
        <authorList>
            <person name="Yoon J.-H."/>
        </authorList>
    </citation>
    <scope>NUCLEOTIDE SEQUENCE [LARGE SCALE GENOMIC DNA]</scope>
    <source>
        <strain evidence="10 11">JBTF-M18</strain>
    </source>
</reference>
<dbReference type="GO" id="GO:0016989">
    <property type="term" value="F:sigma factor antagonist activity"/>
    <property type="evidence" value="ECO:0007669"/>
    <property type="project" value="InterPro"/>
</dbReference>
<dbReference type="AlphaFoldDB" id="A0A6L7HUP4"/>
<keyword evidence="4" id="KW-0812">Transmembrane</keyword>
<dbReference type="InterPro" id="IPR036147">
    <property type="entry name" value="Anti-sigma_E_RseA_N_sf"/>
</dbReference>
<comment type="caution">
    <text evidence="10">The sequence shown here is derived from an EMBL/GenBank/DDBJ whole genome shotgun (WGS) entry which is preliminary data.</text>
</comment>
<comment type="subcellular location">
    <subcellularLocation>
        <location evidence="7">Cell inner membrane</location>
    </subcellularLocation>
    <subcellularLocation>
        <location evidence="1">Cell membrane</location>
        <topology evidence="1">Single-pass membrane protein</topology>
    </subcellularLocation>
</comment>
<dbReference type="Pfam" id="PF03873">
    <property type="entry name" value="RseA_C"/>
    <property type="match status" value="1"/>
</dbReference>
<proteinExistence type="inferred from homology"/>
<sequence>MDKLGQEWVSAAVDGEVDEQVLAELAADTDSHEKWRDYHMIGDAMRGELPAAINLDLSANIAAAIELEPSILVPKRVDAPEETPQELPQHKLASVVPLFKQFGQYAIAASVALVAVIGVQNYNQGGVEDAAPMPVLNTRPLIGSASPVSLQTGPVQQNQSYTNERVMEQRHRINTYIQDHMLQQRLNNSANIDDNSEPTPVPVNH</sequence>
<evidence type="ECO:0000256" key="2">
    <source>
        <dbReference type="ARBA" id="ARBA00005837"/>
    </source>
</evidence>
<evidence type="ECO:0000256" key="6">
    <source>
        <dbReference type="ARBA" id="ARBA00023136"/>
    </source>
</evidence>
<gene>
    <name evidence="10" type="ORF">GNT65_05025</name>
</gene>
<dbReference type="PANTHER" id="PTHR38104">
    <property type="match status" value="1"/>
</dbReference>
<name>A0A6L7HUP4_9GAMM</name>
<dbReference type="PIRSF" id="PIRSF016938">
    <property type="entry name" value="RseA"/>
    <property type="match status" value="1"/>
</dbReference>
<dbReference type="Gene3D" id="1.10.10.880">
    <property type="entry name" value="Anti sigma-E protein RseA, N-terminal domain"/>
    <property type="match status" value="1"/>
</dbReference>
<organism evidence="10 11">
    <name type="scientific">Shewanella insulae</name>
    <dbReference type="NCBI Taxonomy" id="2681496"/>
    <lineage>
        <taxon>Bacteria</taxon>
        <taxon>Pseudomonadati</taxon>
        <taxon>Pseudomonadota</taxon>
        <taxon>Gammaproteobacteria</taxon>
        <taxon>Alteromonadales</taxon>
        <taxon>Shewanellaceae</taxon>
        <taxon>Shewanella</taxon>
    </lineage>
</organism>
<keyword evidence="5" id="KW-1133">Transmembrane helix</keyword>
<evidence type="ECO:0000256" key="5">
    <source>
        <dbReference type="ARBA" id="ARBA00022989"/>
    </source>
</evidence>
<dbReference type="CDD" id="cd16328">
    <property type="entry name" value="RseA_N"/>
    <property type="match status" value="1"/>
</dbReference>
<feature type="domain" description="Anti sigma-E protein RseA N-terminal" evidence="8">
    <location>
        <begin position="6"/>
        <end position="85"/>
    </location>
</feature>
<protein>
    <recommendedName>
        <fullName evidence="7">Anti-sigma-E factor RseA</fullName>
    </recommendedName>
    <alternativeName>
        <fullName evidence="7">Regulator of SigE</fullName>
    </alternativeName>
    <alternativeName>
        <fullName evidence="7">Sigma-E anti-sigma factor RseA</fullName>
    </alternativeName>
    <alternativeName>
        <fullName evidence="7">Sigma-E factor negative regulatory protein</fullName>
    </alternativeName>
</protein>
<comment type="similarity">
    <text evidence="2 7">Belongs to the RseA family.</text>
</comment>
<evidence type="ECO:0000256" key="4">
    <source>
        <dbReference type="ARBA" id="ARBA00022692"/>
    </source>
</evidence>
<dbReference type="GO" id="GO:0005886">
    <property type="term" value="C:plasma membrane"/>
    <property type="evidence" value="ECO:0007669"/>
    <property type="project" value="UniProtKB-SubCell"/>
</dbReference>
<dbReference type="Proteomes" id="UP000474778">
    <property type="component" value="Unassembled WGS sequence"/>
</dbReference>
<feature type="domain" description="Anti sigma-E protein RseA C-terminal" evidence="9">
    <location>
        <begin position="132"/>
        <end position="186"/>
    </location>
</feature>
<evidence type="ECO:0000256" key="3">
    <source>
        <dbReference type="ARBA" id="ARBA00022475"/>
    </source>
</evidence>
<comment type="subunit">
    <text evidence="7">Interacts 1:1 with ECF RNA polymerase sigma-E (RpoE); this inhibits the interaction of sigma-E with the RNA polymerase catalytic core and leads to a decreased expression of sigma-E-regulated genes. Interacts with RseB.</text>
</comment>
<dbReference type="RefSeq" id="WP_160794014.1">
    <property type="nucleotide sequence ID" value="NZ_WRPA01000003.1"/>
</dbReference>
<comment type="function">
    <text evidence="7">An anti-sigma factor for extracytoplasmic function (ECF) sigma factor sigma-E (RpoE). ECF sigma factors are held in an inactive form by an anti-sigma factor until released by regulated intramembrane proteolysis (RIP). RIP occurs when an extracytoplasmic signal triggers a concerted proteolytic cascade to transmit information and elicit cellular responses. The membrane-spanning regulatory substrate protein is first cut periplasmically (site-1 protease, S1P, DegS), then within the membrane itself (site-2 protease, S2P, RseP), while cytoplasmic proteases finish degrading the anti-sigma factor, liberating sigma-E.</text>
</comment>
<dbReference type="InterPro" id="IPR026279">
    <property type="entry name" value="RseA"/>
</dbReference>
<evidence type="ECO:0000256" key="7">
    <source>
        <dbReference type="PIRNR" id="PIRNR016938"/>
    </source>
</evidence>
<accession>A0A6L7HUP4</accession>
<keyword evidence="6 7" id="KW-0472">Membrane</keyword>
<evidence type="ECO:0000313" key="11">
    <source>
        <dbReference type="Proteomes" id="UP000474778"/>
    </source>
</evidence>
<evidence type="ECO:0000256" key="1">
    <source>
        <dbReference type="ARBA" id="ARBA00004162"/>
    </source>
</evidence>
<dbReference type="SUPFAM" id="SSF89069">
    <property type="entry name" value="N-terminal, cytoplasmic domain of anti-sigmaE factor RseA"/>
    <property type="match status" value="1"/>
</dbReference>
<dbReference type="InterPro" id="IPR005573">
    <property type="entry name" value="Anti-sigma_E_RseA_C"/>
</dbReference>
<evidence type="ECO:0000259" key="9">
    <source>
        <dbReference type="Pfam" id="PF03873"/>
    </source>
</evidence>
<dbReference type="InterPro" id="IPR052383">
    <property type="entry name" value="Anti-sigma-E_RseA-like"/>
</dbReference>
<evidence type="ECO:0000259" key="8">
    <source>
        <dbReference type="Pfam" id="PF03872"/>
    </source>
</evidence>